<dbReference type="InterPro" id="IPR004294">
    <property type="entry name" value="Carotenoid_Oase"/>
</dbReference>
<keyword evidence="5" id="KW-0408">Iron</keyword>
<evidence type="ECO:0000256" key="4">
    <source>
        <dbReference type="ARBA" id="ARBA00023002"/>
    </source>
</evidence>
<dbReference type="EMBL" id="SHNO01000001">
    <property type="protein sequence ID" value="MCX2976761.1"/>
    <property type="molecule type" value="Genomic_DNA"/>
</dbReference>
<evidence type="ECO:0000256" key="5">
    <source>
        <dbReference type="ARBA" id="ARBA00023004"/>
    </source>
</evidence>
<keyword evidence="3" id="KW-0479">Metal-binding</keyword>
<evidence type="ECO:0000256" key="1">
    <source>
        <dbReference type="ARBA" id="ARBA00001954"/>
    </source>
</evidence>
<gene>
    <name evidence="6" type="ORF">EYC82_05280</name>
</gene>
<accession>A0ABT3T3D1</accession>
<sequence length="471" mass="52892">MKAWPDNPFLQGYYEPITFEATAPDLVVEGEMPKDLNGTFYRNGPNPQFPPENEYHFFTGDGMVHAFTFDGGRVSHMNRWARTQRFEIEKRLGGSYFSGLNPLETDPRLLEFVLNDKQGVANTNVIWHGDRLLLLTEGFMPFQMDPKTLESLGTWDFYGKLKTSMTAHSRIDPRTGEMLFYSYWSSGPFTTGMELHKVSREGFVTESHAFEAPYAAMVHDFVVTDNYILFPVMPLTGSMDRAMAGQPPLAWEPEKGTRIGVMPRNGTPDAMVWIAADPCYVFHFMNGHDKGGVITLEACEFEHAPLFPFVNGDMTPVTNPNMSQWVIDMNDSNPSVSMRAIGDRGAEFPVIDPRFAMQEYRHGWYTSSDRKVPAPIPDSDFIYNAIDHIDVTTGEVDSYSFGNCYVTEPMFVPSEGAAEGEGYVLDLIYNRDTNTSDMCVFNSLDISAGPVARAKVSHRVPVSFHGTWVGA</sequence>
<evidence type="ECO:0000313" key="6">
    <source>
        <dbReference type="EMBL" id="MCX2976761.1"/>
    </source>
</evidence>
<comment type="cofactor">
    <cofactor evidence="1">
        <name>Fe(2+)</name>
        <dbReference type="ChEBI" id="CHEBI:29033"/>
    </cofactor>
</comment>
<organism evidence="6 7">
    <name type="scientific">Candidatus Marimicrobium litorale</name>
    <dbReference type="NCBI Taxonomy" id="2518991"/>
    <lineage>
        <taxon>Bacteria</taxon>
        <taxon>Pseudomonadati</taxon>
        <taxon>Pseudomonadota</taxon>
        <taxon>Gammaproteobacteria</taxon>
        <taxon>Cellvibrionales</taxon>
        <taxon>Halieaceae</taxon>
        <taxon>Marimicrobium</taxon>
    </lineage>
</organism>
<dbReference type="PANTHER" id="PTHR10543:SF89">
    <property type="entry name" value="CAROTENOID 9,10(9',10')-CLEAVAGE DIOXYGENASE 1"/>
    <property type="match status" value="1"/>
</dbReference>
<evidence type="ECO:0000256" key="2">
    <source>
        <dbReference type="ARBA" id="ARBA00006787"/>
    </source>
</evidence>
<proteinExistence type="inferred from homology"/>
<keyword evidence="7" id="KW-1185">Reference proteome</keyword>
<name>A0ABT3T3D1_9GAMM</name>
<dbReference type="PANTHER" id="PTHR10543">
    <property type="entry name" value="BETA-CAROTENE DIOXYGENASE"/>
    <property type="match status" value="1"/>
</dbReference>
<dbReference type="Proteomes" id="UP001143304">
    <property type="component" value="Unassembled WGS sequence"/>
</dbReference>
<comment type="caution">
    <text evidence="6">The sequence shown here is derived from an EMBL/GenBank/DDBJ whole genome shotgun (WGS) entry which is preliminary data.</text>
</comment>
<evidence type="ECO:0000313" key="7">
    <source>
        <dbReference type="Proteomes" id="UP001143304"/>
    </source>
</evidence>
<reference evidence="6" key="1">
    <citation type="submission" date="2019-02" db="EMBL/GenBank/DDBJ databases">
        <authorList>
            <person name="Li S.-H."/>
        </authorList>
    </citation>
    <scope>NUCLEOTIDE SEQUENCE</scope>
    <source>
        <strain evidence="6">IMCC11814</strain>
    </source>
</reference>
<protein>
    <submittedName>
        <fullName evidence="6">Carotenoid oxygenase family protein</fullName>
    </submittedName>
</protein>
<evidence type="ECO:0000256" key="3">
    <source>
        <dbReference type="ARBA" id="ARBA00022723"/>
    </source>
</evidence>
<keyword evidence="4" id="KW-0560">Oxidoreductase</keyword>
<comment type="similarity">
    <text evidence="2">Belongs to the carotenoid oxygenase family.</text>
</comment>
<dbReference type="RefSeq" id="WP_279248502.1">
    <property type="nucleotide sequence ID" value="NZ_SHNO01000001.1"/>
</dbReference>
<dbReference type="Pfam" id="PF03055">
    <property type="entry name" value="RPE65"/>
    <property type="match status" value="1"/>
</dbReference>